<keyword evidence="3" id="KW-1185">Reference proteome</keyword>
<dbReference type="Pfam" id="PF01498">
    <property type="entry name" value="HTH_Tnp_Tc3_2"/>
    <property type="match status" value="1"/>
</dbReference>
<dbReference type="EMBL" id="BPLR01013704">
    <property type="protein sequence ID" value="GIY63120.1"/>
    <property type="molecule type" value="Genomic_DNA"/>
</dbReference>
<protein>
    <recommendedName>
        <fullName evidence="1">Transposase Tc1-like domain-containing protein</fullName>
    </recommendedName>
</protein>
<dbReference type="GO" id="GO:0015074">
    <property type="term" value="P:DNA integration"/>
    <property type="evidence" value="ECO:0007669"/>
    <property type="project" value="InterPro"/>
</dbReference>
<dbReference type="GO" id="GO:0003677">
    <property type="term" value="F:DNA binding"/>
    <property type="evidence" value="ECO:0007669"/>
    <property type="project" value="InterPro"/>
</dbReference>
<accession>A0AAV4V0P0</accession>
<sequence length="100" mass="12204">MSEIIQVSWRTVQQRLREFGLRARKPYLKPKLTQVMIKKRLECARKYKNFSVKDWKRVTMNYDNYYSLLVSWKFMYVTHKGYFSFSTGLLLKGIRFPNHD</sequence>
<evidence type="ECO:0000259" key="1">
    <source>
        <dbReference type="Pfam" id="PF01498"/>
    </source>
</evidence>
<name>A0AAV4V0P0_CAEEX</name>
<comment type="caution">
    <text evidence="2">The sequence shown here is derived from an EMBL/GenBank/DDBJ whole genome shotgun (WGS) entry which is preliminary data.</text>
</comment>
<gene>
    <name evidence="2" type="ORF">CEXT_205441</name>
</gene>
<dbReference type="GO" id="GO:0006313">
    <property type="term" value="P:DNA transposition"/>
    <property type="evidence" value="ECO:0007669"/>
    <property type="project" value="InterPro"/>
</dbReference>
<reference evidence="2 3" key="1">
    <citation type="submission" date="2021-06" db="EMBL/GenBank/DDBJ databases">
        <title>Caerostris extrusa draft genome.</title>
        <authorList>
            <person name="Kono N."/>
            <person name="Arakawa K."/>
        </authorList>
    </citation>
    <scope>NUCLEOTIDE SEQUENCE [LARGE SCALE GENOMIC DNA]</scope>
</reference>
<evidence type="ECO:0000313" key="2">
    <source>
        <dbReference type="EMBL" id="GIY63120.1"/>
    </source>
</evidence>
<dbReference type="InterPro" id="IPR002492">
    <property type="entry name" value="Transposase_Tc1-like"/>
</dbReference>
<dbReference type="Proteomes" id="UP001054945">
    <property type="component" value="Unassembled WGS sequence"/>
</dbReference>
<dbReference type="AlphaFoldDB" id="A0AAV4V0P0"/>
<proteinExistence type="predicted"/>
<feature type="domain" description="Transposase Tc1-like" evidence="1">
    <location>
        <begin position="6"/>
        <end position="49"/>
    </location>
</feature>
<evidence type="ECO:0000313" key="3">
    <source>
        <dbReference type="Proteomes" id="UP001054945"/>
    </source>
</evidence>
<organism evidence="2 3">
    <name type="scientific">Caerostris extrusa</name>
    <name type="common">Bark spider</name>
    <name type="synonym">Caerostris bankana</name>
    <dbReference type="NCBI Taxonomy" id="172846"/>
    <lineage>
        <taxon>Eukaryota</taxon>
        <taxon>Metazoa</taxon>
        <taxon>Ecdysozoa</taxon>
        <taxon>Arthropoda</taxon>
        <taxon>Chelicerata</taxon>
        <taxon>Arachnida</taxon>
        <taxon>Araneae</taxon>
        <taxon>Araneomorphae</taxon>
        <taxon>Entelegynae</taxon>
        <taxon>Araneoidea</taxon>
        <taxon>Araneidae</taxon>
        <taxon>Caerostris</taxon>
    </lineage>
</organism>